<sequence length="107" mass="11937">MDDASHEHHHGYIKRKDDYLKRLRRIEGQARGLQRMVEDEKYCIDILTQVAAMTSALQSVSLGLLEEHMNHCVLDAAVAARDGDAGHEAAREKVTEAVAAITRLVKS</sequence>
<dbReference type="EMBL" id="JACCFP010000001">
    <property type="protein sequence ID" value="NYJ02918.1"/>
    <property type="molecule type" value="Genomic_DNA"/>
</dbReference>
<keyword evidence="4" id="KW-1185">Reference proteome</keyword>
<proteinExistence type="inferred from homology"/>
<keyword evidence="3" id="KW-0238">DNA-binding</keyword>
<dbReference type="AlphaFoldDB" id="A0A853C906"/>
<keyword evidence="2" id="KW-0186">Copper</keyword>
<dbReference type="Gene3D" id="1.20.58.1000">
    <property type="entry name" value="Metal-sensitive repressor, helix protomer"/>
    <property type="match status" value="1"/>
</dbReference>
<dbReference type="RefSeq" id="WP_179669223.1">
    <property type="nucleotide sequence ID" value="NZ_JACCFP010000001.1"/>
</dbReference>
<evidence type="ECO:0000256" key="1">
    <source>
        <dbReference type="ARBA" id="ARBA00005428"/>
    </source>
</evidence>
<dbReference type="InterPro" id="IPR003735">
    <property type="entry name" value="Metal_Tscrpt_repr"/>
</dbReference>
<dbReference type="CDD" id="cd10148">
    <property type="entry name" value="CsoR-like_DUF156"/>
    <property type="match status" value="1"/>
</dbReference>
<dbReference type="Pfam" id="PF02583">
    <property type="entry name" value="Trns_repr_metal"/>
    <property type="match status" value="1"/>
</dbReference>
<reference evidence="3 4" key="1">
    <citation type="submission" date="2020-07" db="EMBL/GenBank/DDBJ databases">
        <title>Sequencing the genomes of 1000 actinobacteria strains.</title>
        <authorList>
            <person name="Klenk H.-P."/>
        </authorList>
    </citation>
    <scope>NUCLEOTIDE SEQUENCE [LARGE SCALE GENOMIC DNA]</scope>
    <source>
        <strain evidence="3 4">DSM 103833</strain>
    </source>
</reference>
<accession>A0A853C906</accession>
<dbReference type="PANTHER" id="PTHR33677:SF3">
    <property type="entry name" value="COPPER-SENSING TRANSCRIPTIONAL REPRESSOR RICR"/>
    <property type="match status" value="1"/>
</dbReference>
<evidence type="ECO:0000313" key="4">
    <source>
        <dbReference type="Proteomes" id="UP000530424"/>
    </source>
</evidence>
<dbReference type="PANTHER" id="PTHR33677">
    <property type="entry name" value="TRANSCRIPTIONAL REPRESSOR FRMR-RELATED"/>
    <property type="match status" value="1"/>
</dbReference>
<evidence type="ECO:0000313" key="3">
    <source>
        <dbReference type="EMBL" id="NYJ02918.1"/>
    </source>
</evidence>
<comment type="caution">
    <text evidence="3">The sequence shown here is derived from an EMBL/GenBank/DDBJ whole genome shotgun (WGS) entry which is preliminary data.</text>
</comment>
<protein>
    <submittedName>
        <fullName evidence="3">DNA-binding FrmR family transcriptional regulator</fullName>
    </submittedName>
</protein>
<evidence type="ECO:0000256" key="2">
    <source>
        <dbReference type="ARBA" id="ARBA00023008"/>
    </source>
</evidence>
<dbReference type="GO" id="GO:0003677">
    <property type="term" value="F:DNA binding"/>
    <property type="evidence" value="ECO:0007669"/>
    <property type="project" value="UniProtKB-KW"/>
</dbReference>
<name>A0A853C906_9ACTN</name>
<dbReference type="Proteomes" id="UP000530424">
    <property type="component" value="Unassembled WGS sequence"/>
</dbReference>
<organism evidence="3 4">
    <name type="scientific">Nocardioides thalensis</name>
    <dbReference type="NCBI Taxonomy" id="1914755"/>
    <lineage>
        <taxon>Bacteria</taxon>
        <taxon>Bacillati</taxon>
        <taxon>Actinomycetota</taxon>
        <taxon>Actinomycetes</taxon>
        <taxon>Propionibacteriales</taxon>
        <taxon>Nocardioidaceae</taxon>
        <taxon>Nocardioides</taxon>
    </lineage>
</organism>
<gene>
    <name evidence="3" type="ORF">HNR19_003616</name>
</gene>
<dbReference type="GO" id="GO:0046872">
    <property type="term" value="F:metal ion binding"/>
    <property type="evidence" value="ECO:0007669"/>
    <property type="project" value="InterPro"/>
</dbReference>
<dbReference type="GO" id="GO:0045892">
    <property type="term" value="P:negative regulation of DNA-templated transcription"/>
    <property type="evidence" value="ECO:0007669"/>
    <property type="project" value="UniProtKB-ARBA"/>
</dbReference>
<comment type="similarity">
    <text evidence="1">Belongs to the CsoR family.</text>
</comment>
<dbReference type="InterPro" id="IPR038390">
    <property type="entry name" value="Metal_Tscrpt_repr_sf"/>
</dbReference>